<dbReference type="Pfam" id="PF14243">
    <property type="entry name" value="R2K_3"/>
    <property type="match status" value="1"/>
</dbReference>
<evidence type="ECO:0000313" key="3">
    <source>
        <dbReference type="Proteomes" id="UP000198226"/>
    </source>
</evidence>
<dbReference type="Proteomes" id="UP000198226">
    <property type="component" value="Chromosome I"/>
</dbReference>
<feature type="domain" description="ATP-grasp" evidence="1">
    <location>
        <begin position="131"/>
        <end position="278"/>
    </location>
</feature>
<name>A0A120F916_9ACTN</name>
<gene>
    <name evidence="2" type="ORF">GA0070623_1133</name>
</gene>
<evidence type="ECO:0000259" key="1">
    <source>
        <dbReference type="Pfam" id="PF14243"/>
    </source>
</evidence>
<accession>A0A120F916</accession>
<dbReference type="RefSeq" id="WP_067306422.1">
    <property type="nucleotide sequence ID" value="NZ_LRMV01000041.1"/>
</dbReference>
<proteinExistence type="predicted"/>
<dbReference type="EMBL" id="LT607752">
    <property type="protein sequence ID" value="SCG44377.1"/>
    <property type="molecule type" value="Genomic_DNA"/>
</dbReference>
<evidence type="ECO:0000313" key="2">
    <source>
        <dbReference type="EMBL" id="SCG44377.1"/>
    </source>
</evidence>
<keyword evidence="3" id="KW-1185">Reference proteome</keyword>
<sequence length="279" mass="30251">MLLIVPADPMRPRRPDPHFAPEARAAREAGHPVAVVDHDALAAGRDLARAVAAVPAADDAVYRGWMLSAARYAGFAEASAARQVTLRTGPDQYRRAHELPGWYAAAAALTPESRWTVGDDRVDFERVRAGLGGGPAVLRDWTKSAKHHWHEACFVPELADGDAAWRIASRLRELRDDDFTGGFVLRRFEPLAGAEVRTWWVDGRCVLTGPHPDTPDELPDAPVDTDPLTSVMAALGLPFVTADLALRADGRWRLVEIGDGQVSDRPSTVPPETLVAALG</sequence>
<dbReference type="InterPro" id="IPR025643">
    <property type="entry name" value="R2K_3"/>
</dbReference>
<dbReference type="OrthoDB" id="5355744at2"/>
<organism evidence="2 3">
    <name type="scientific">Micromonospora rifamycinica</name>
    <dbReference type="NCBI Taxonomy" id="291594"/>
    <lineage>
        <taxon>Bacteria</taxon>
        <taxon>Bacillati</taxon>
        <taxon>Actinomycetota</taxon>
        <taxon>Actinomycetes</taxon>
        <taxon>Micromonosporales</taxon>
        <taxon>Micromonosporaceae</taxon>
        <taxon>Micromonospora</taxon>
    </lineage>
</organism>
<reference evidence="3" key="1">
    <citation type="submission" date="2016-06" db="EMBL/GenBank/DDBJ databases">
        <authorList>
            <person name="Varghese N."/>
            <person name="Submissions Spin"/>
        </authorList>
    </citation>
    <scope>NUCLEOTIDE SEQUENCE [LARGE SCALE GENOMIC DNA]</scope>
    <source>
        <strain evidence="3">DSM 44983</strain>
    </source>
</reference>
<dbReference type="AlphaFoldDB" id="A0A120F916"/>
<protein>
    <recommendedName>
        <fullName evidence="1">ATP-grasp domain-containing protein</fullName>
    </recommendedName>
</protein>